<name>A0ACA9K4A3_9GLOM</name>
<accession>A0ACA9K4A3</accession>
<organism evidence="1 2">
    <name type="scientific">Acaulospora colombiana</name>
    <dbReference type="NCBI Taxonomy" id="27376"/>
    <lineage>
        <taxon>Eukaryota</taxon>
        <taxon>Fungi</taxon>
        <taxon>Fungi incertae sedis</taxon>
        <taxon>Mucoromycota</taxon>
        <taxon>Glomeromycotina</taxon>
        <taxon>Glomeromycetes</taxon>
        <taxon>Diversisporales</taxon>
        <taxon>Acaulosporaceae</taxon>
        <taxon>Acaulospora</taxon>
    </lineage>
</organism>
<reference evidence="1" key="1">
    <citation type="submission" date="2021-06" db="EMBL/GenBank/DDBJ databases">
        <authorList>
            <person name="Kallberg Y."/>
            <person name="Tangrot J."/>
            <person name="Rosling A."/>
        </authorList>
    </citation>
    <scope>NUCLEOTIDE SEQUENCE</scope>
    <source>
        <strain evidence="1">CL356</strain>
    </source>
</reference>
<keyword evidence="2" id="KW-1185">Reference proteome</keyword>
<proteinExistence type="predicted"/>
<gene>
    <name evidence="1" type="ORF">ACOLOM_LOCUS767</name>
</gene>
<dbReference type="EMBL" id="CAJVPT010000827">
    <property type="protein sequence ID" value="CAG8451340.1"/>
    <property type="molecule type" value="Genomic_DNA"/>
</dbReference>
<evidence type="ECO:0000313" key="2">
    <source>
        <dbReference type="Proteomes" id="UP000789525"/>
    </source>
</evidence>
<comment type="caution">
    <text evidence="1">The sequence shown here is derived from an EMBL/GenBank/DDBJ whole genome shotgun (WGS) entry which is preliminary data.</text>
</comment>
<protein>
    <submittedName>
        <fullName evidence="1">7687_t:CDS:1</fullName>
    </submittedName>
</protein>
<evidence type="ECO:0000313" key="1">
    <source>
        <dbReference type="EMBL" id="CAG8451340.1"/>
    </source>
</evidence>
<dbReference type="Proteomes" id="UP000789525">
    <property type="component" value="Unassembled WGS sequence"/>
</dbReference>
<sequence>MATVKAMYESAIRRFTISSDITWSNLVSQLRDLFQIPNTALINVSYTDEEGDVISVSSDLELQEILSLHSAGKIVRLVITTDSSRNNVLGEIGKATKEVLEQLSIEENETIDESKRANKSKEEVKQTNTSGESSSPNVTEDEPTIIVIRLSHPWCRSSFGGRRHFRYHGQSFYQPYIINRPHCSFEDPSHCQSSSREQEFGDYGRGPRCYEYHRQKQNISSEQLAEGLKTLNFMGFPSDDKKYEKLLRQYNGNIGRVIDILLEEQGDGSKEKQEVRPESSTSVMMEVDAEKNKERPYVLHE</sequence>